<dbReference type="Gene3D" id="1.20.1250.20">
    <property type="entry name" value="MFS general substrate transporter like domains"/>
    <property type="match status" value="1"/>
</dbReference>
<keyword evidence="3" id="KW-1003">Cell membrane</keyword>
<feature type="transmembrane region" description="Helical" evidence="7">
    <location>
        <begin position="12"/>
        <end position="34"/>
    </location>
</feature>
<feature type="transmembrane region" description="Helical" evidence="7">
    <location>
        <begin position="40"/>
        <end position="63"/>
    </location>
</feature>
<keyword evidence="10" id="KW-1185">Reference proteome</keyword>
<sequence>MTPIEKRASTALSGIMALRMLGLFMILPVFSLYAQQLPDVTPTLIGLAIGIYGLTQGLLQIPFGLLSDRIGRKPVIIGGLLIFALGSVVAAQAQDIWMIIVGRGLQGAGAIAAALMALTADLTREEHRMKAMATIGMSIGMAFLLAMIAGPIINQWIGVPGIFWLIAAGAIGGIGIVIWVVPTPLHTRVHRDAETVPAQLGQVLKDAQLLRLDVGILTLHAQLTALFVVFPLALHNNVGLAVAEHWKVYLPVMLLSIISLIPLVIYAEKYRHIKLVFSAMIALLTVTSLAFSGFHNDLWVMGLLLWLFFTAFNVLESILPSLVSKIAPPDNKGTAMGMYSTSQFLGAFIGGLCGGWLYHHSGFAAVFWFCAGINLIWLLLAVTMRQPTYFTSYLLKIAPMNTQEATVLHQQLIAIEGVAQAVVICEDEVAYLKIDSKKLNFSALDAYSV</sequence>
<evidence type="ECO:0000256" key="3">
    <source>
        <dbReference type="ARBA" id="ARBA00022475"/>
    </source>
</evidence>
<dbReference type="OrthoDB" id="9764259at2"/>
<feature type="domain" description="Major facilitator superfamily (MFS) profile" evidence="8">
    <location>
        <begin position="8"/>
        <end position="389"/>
    </location>
</feature>
<dbReference type="InterPro" id="IPR020846">
    <property type="entry name" value="MFS_dom"/>
</dbReference>
<feature type="transmembrane region" description="Helical" evidence="7">
    <location>
        <begin position="75"/>
        <end position="93"/>
    </location>
</feature>
<dbReference type="PANTHER" id="PTHR23517">
    <property type="entry name" value="RESISTANCE PROTEIN MDTM, PUTATIVE-RELATED-RELATED"/>
    <property type="match status" value="1"/>
</dbReference>
<dbReference type="Proteomes" id="UP000236724">
    <property type="component" value="Unassembled WGS sequence"/>
</dbReference>
<dbReference type="PROSITE" id="PS50850">
    <property type="entry name" value="MFS"/>
    <property type="match status" value="1"/>
</dbReference>
<feature type="transmembrane region" description="Helical" evidence="7">
    <location>
        <begin position="214"/>
        <end position="234"/>
    </location>
</feature>
<protein>
    <submittedName>
        <fullName evidence="9">Inner membrane transport protein YajR</fullName>
    </submittedName>
</protein>
<feature type="transmembrane region" description="Helical" evidence="7">
    <location>
        <begin position="131"/>
        <end position="153"/>
    </location>
</feature>
<feature type="transmembrane region" description="Helical" evidence="7">
    <location>
        <begin position="99"/>
        <end position="119"/>
    </location>
</feature>
<evidence type="ECO:0000259" key="8">
    <source>
        <dbReference type="PROSITE" id="PS50850"/>
    </source>
</evidence>
<feature type="transmembrane region" description="Helical" evidence="7">
    <location>
        <begin position="159"/>
        <end position="181"/>
    </location>
</feature>
<gene>
    <name evidence="9" type="primary">yajR</name>
    <name evidence="9" type="ORF">MBHS_04480</name>
</gene>
<organism evidence="9 10">
    <name type="scientific">Candidatus Venteria ishoeyi</name>
    <dbReference type="NCBI Taxonomy" id="1899563"/>
    <lineage>
        <taxon>Bacteria</taxon>
        <taxon>Pseudomonadati</taxon>
        <taxon>Pseudomonadota</taxon>
        <taxon>Gammaproteobacteria</taxon>
        <taxon>Thiotrichales</taxon>
        <taxon>Thiotrichaceae</taxon>
        <taxon>Venteria</taxon>
    </lineage>
</organism>
<evidence type="ECO:0000256" key="4">
    <source>
        <dbReference type="ARBA" id="ARBA00022692"/>
    </source>
</evidence>
<dbReference type="GO" id="GO:0022857">
    <property type="term" value="F:transmembrane transporter activity"/>
    <property type="evidence" value="ECO:0007669"/>
    <property type="project" value="InterPro"/>
</dbReference>
<dbReference type="PANTHER" id="PTHR23517:SF2">
    <property type="entry name" value="MULTIDRUG RESISTANCE PROTEIN MDTH"/>
    <property type="match status" value="1"/>
</dbReference>
<evidence type="ECO:0000256" key="5">
    <source>
        <dbReference type="ARBA" id="ARBA00022989"/>
    </source>
</evidence>
<accession>A0A1H6FET3</accession>
<dbReference type="InterPro" id="IPR011701">
    <property type="entry name" value="MFS"/>
</dbReference>
<dbReference type="Pfam" id="PF07690">
    <property type="entry name" value="MFS_1"/>
    <property type="match status" value="1"/>
</dbReference>
<dbReference type="Gene3D" id="3.30.70.100">
    <property type="match status" value="1"/>
</dbReference>
<evidence type="ECO:0000313" key="10">
    <source>
        <dbReference type="Proteomes" id="UP000236724"/>
    </source>
</evidence>
<keyword evidence="2" id="KW-0813">Transport</keyword>
<feature type="transmembrane region" description="Helical" evidence="7">
    <location>
        <begin position="363"/>
        <end position="382"/>
    </location>
</feature>
<keyword evidence="6 7" id="KW-0472">Membrane</keyword>
<evidence type="ECO:0000256" key="1">
    <source>
        <dbReference type="ARBA" id="ARBA00004651"/>
    </source>
</evidence>
<keyword evidence="4 7" id="KW-0812">Transmembrane</keyword>
<evidence type="ECO:0000256" key="2">
    <source>
        <dbReference type="ARBA" id="ARBA00022448"/>
    </source>
</evidence>
<dbReference type="GO" id="GO:0005886">
    <property type="term" value="C:plasma membrane"/>
    <property type="evidence" value="ECO:0007669"/>
    <property type="project" value="UniProtKB-SubCell"/>
</dbReference>
<dbReference type="InterPro" id="IPR050171">
    <property type="entry name" value="MFS_Transporters"/>
</dbReference>
<reference evidence="9 10" key="1">
    <citation type="submission" date="2016-10" db="EMBL/GenBank/DDBJ databases">
        <authorList>
            <person name="de Groot N.N."/>
        </authorList>
    </citation>
    <scope>NUCLEOTIDE SEQUENCE [LARGE SCALE GENOMIC DNA]</scope>
    <source>
        <strain evidence="9">MBHS1</strain>
    </source>
</reference>
<dbReference type="Pfam" id="PF21987">
    <property type="entry name" value="YajR_YAM"/>
    <property type="match status" value="1"/>
</dbReference>
<dbReference type="InterPro" id="IPR054152">
    <property type="entry name" value="YajR_YAM"/>
</dbReference>
<name>A0A1H6FET3_9GAMM</name>
<feature type="transmembrane region" description="Helical" evidence="7">
    <location>
        <begin position="298"/>
        <end position="315"/>
    </location>
</feature>
<dbReference type="AlphaFoldDB" id="A0A1H6FET3"/>
<keyword evidence="5 7" id="KW-1133">Transmembrane helix</keyword>
<evidence type="ECO:0000256" key="7">
    <source>
        <dbReference type="SAM" id="Phobius"/>
    </source>
</evidence>
<dbReference type="EMBL" id="FMSV02000553">
    <property type="protein sequence ID" value="SEH08588.1"/>
    <property type="molecule type" value="Genomic_DNA"/>
</dbReference>
<feature type="transmembrane region" description="Helical" evidence="7">
    <location>
        <begin position="246"/>
        <end position="266"/>
    </location>
</feature>
<evidence type="ECO:0000313" key="9">
    <source>
        <dbReference type="EMBL" id="SEH08588.1"/>
    </source>
</evidence>
<dbReference type="SUPFAM" id="SSF103473">
    <property type="entry name" value="MFS general substrate transporter"/>
    <property type="match status" value="1"/>
</dbReference>
<dbReference type="CDD" id="cd17472">
    <property type="entry name" value="MFS_YajR_like"/>
    <property type="match status" value="1"/>
</dbReference>
<evidence type="ECO:0000256" key="6">
    <source>
        <dbReference type="ARBA" id="ARBA00023136"/>
    </source>
</evidence>
<dbReference type="InterPro" id="IPR036259">
    <property type="entry name" value="MFS_trans_sf"/>
</dbReference>
<feature type="transmembrane region" description="Helical" evidence="7">
    <location>
        <begin position="336"/>
        <end position="357"/>
    </location>
</feature>
<comment type="subcellular location">
    <subcellularLocation>
        <location evidence="1">Cell membrane</location>
        <topology evidence="1">Multi-pass membrane protein</topology>
    </subcellularLocation>
</comment>
<proteinExistence type="predicted"/>
<feature type="transmembrane region" description="Helical" evidence="7">
    <location>
        <begin position="273"/>
        <end position="292"/>
    </location>
</feature>